<feature type="region of interest" description="Disordered" evidence="5">
    <location>
        <begin position="19"/>
        <end position="38"/>
    </location>
</feature>
<dbReference type="InParanoid" id="A0A2T2ZST9"/>
<accession>A0A2T2ZST9</accession>
<feature type="domain" description="Major facilitator superfamily (MFS) profile" evidence="7">
    <location>
        <begin position="63"/>
        <end position="542"/>
    </location>
</feature>
<feature type="transmembrane region" description="Helical" evidence="6">
    <location>
        <begin position="102"/>
        <end position="123"/>
    </location>
</feature>
<protein>
    <submittedName>
        <fullName evidence="8">Major facilitator superfamily domain-containing protein</fullName>
    </submittedName>
</protein>
<feature type="transmembrane region" description="Helical" evidence="6">
    <location>
        <begin position="424"/>
        <end position="441"/>
    </location>
</feature>
<proteinExistence type="predicted"/>
<dbReference type="InterPro" id="IPR036259">
    <property type="entry name" value="MFS_trans_sf"/>
</dbReference>
<dbReference type="EMBL" id="KZ678765">
    <property type="protein sequence ID" value="PSR75447.1"/>
    <property type="molecule type" value="Genomic_DNA"/>
</dbReference>
<keyword evidence="2 6" id="KW-0812">Transmembrane</keyword>
<dbReference type="InterPro" id="IPR011701">
    <property type="entry name" value="MFS"/>
</dbReference>
<dbReference type="InterPro" id="IPR020846">
    <property type="entry name" value="MFS_dom"/>
</dbReference>
<keyword evidence="9" id="KW-1185">Reference proteome</keyword>
<dbReference type="PROSITE" id="PS50850">
    <property type="entry name" value="MFS"/>
    <property type="match status" value="1"/>
</dbReference>
<keyword evidence="3 6" id="KW-1133">Transmembrane helix</keyword>
<dbReference type="AlphaFoldDB" id="A0A2T2ZST9"/>
<feature type="transmembrane region" description="Helical" evidence="6">
    <location>
        <begin position="324"/>
        <end position="341"/>
    </location>
</feature>
<evidence type="ECO:0000313" key="9">
    <source>
        <dbReference type="Proteomes" id="UP000241462"/>
    </source>
</evidence>
<feature type="transmembrane region" description="Helical" evidence="6">
    <location>
        <begin position="453"/>
        <end position="474"/>
    </location>
</feature>
<evidence type="ECO:0000256" key="4">
    <source>
        <dbReference type="ARBA" id="ARBA00023136"/>
    </source>
</evidence>
<dbReference type="PANTHER" id="PTHR23502:SF26">
    <property type="entry name" value="MAJOR FACILITATOR SUPERFAMILY (MFS) PROFILE DOMAIN-CONTAINING PROTEIN"/>
    <property type="match status" value="1"/>
</dbReference>
<evidence type="ECO:0000256" key="6">
    <source>
        <dbReference type="SAM" id="Phobius"/>
    </source>
</evidence>
<dbReference type="STRING" id="2025994.A0A2T2ZST9"/>
<dbReference type="GO" id="GO:0022857">
    <property type="term" value="F:transmembrane transporter activity"/>
    <property type="evidence" value="ECO:0007669"/>
    <property type="project" value="InterPro"/>
</dbReference>
<feature type="transmembrane region" description="Helical" evidence="6">
    <location>
        <begin position="129"/>
        <end position="149"/>
    </location>
</feature>
<feature type="transmembrane region" description="Helical" evidence="6">
    <location>
        <begin position="161"/>
        <end position="181"/>
    </location>
</feature>
<dbReference type="Pfam" id="PF07690">
    <property type="entry name" value="MFS_1"/>
    <property type="match status" value="1"/>
</dbReference>
<dbReference type="OrthoDB" id="440553at2759"/>
<dbReference type="SUPFAM" id="SSF103473">
    <property type="entry name" value="MFS general substrate transporter"/>
    <property type="match status" value="1"/>
</dbReference>
<feature type="transmembrane region" description="Helical" evidence="6">
    <location>
        <begin position="238"/>
        <end position="262"/>
    </location>
</feature>
<feature type="transmembrane region" description="Helical" evidence="6">
    <location>
        <begin position="361"/>
        <end position="382"/>
    </location>
</feature>
<comment type="subcellular location">
    <subcellularLocation>
        <location evidence="1">Membrane</location>
        <topology evidence="1">Multi-pass membrane protein</topology>
    </subcellularLocation>
</comment>
<evidence type="ECO:0000256" key="1">
    <source>
        <dbReference type="ARBA" id="ARBA00004141"/>
    </source>
</evidence>
<evidence type="ECO:0000256" key="5">
    <source>
        <dbReference type="SAM" id="MobiDB-lite"/>
    </source>
</evidence>
<keyword evidence="4 6" id="KW-0472">Membrane</keyword>
<evidence type="ECO:0000256" key="3">
    <source>
        <dbReference type="ARBA" id="ARBA00022989"/>
    </source>
</evidence>
<evidence type="ECO:0000313" key="8">
    <source>
        <dbReference type="EMBL" id="PSR75447.1"/>
    </source>
</evidence>
<reference evidence="8 9" key="1">
    <citation type="journal article" date="2018" name="Mycol. Prog.">
        <title>Coniella lustricola, a new species from submerged detritus.</title>
        <authorList>
            <person name="Raudabaugh D.B."/>
            <person name="Iturriaga T."/>
            <person name="Carver A."/>
            <person name="Mondo S."/>
            <person name="Pangilinan J."/>
            <person name="Lipzen A."/>
            <person name="He G."/>
            <person name="Amirebrahimi M."/>
            <person name="Grigoriev I.V."/>
            <person name="Miller A.N."/>
        </authorList>
    </citation>
    <scope>NUCLEOTIDE SEQUENCE [LARGE SCALE GENOMIC DNA]</scope>
    <source>
        <strain evidence="8 9">B22-T-1</strain>
    </source>
</reference>
<name>A0A2T2ZST9_9PEZI</name>
<dbReference type="GO" id="GO:0005886">
    <property type="term" value="C:plasma membrane"/>
    <property type="evidence" value="ECO:0007669"/>
    <property type="project" value="TreeGrafter"/>
</dbReference>
<dbReference type="Proteomes" id="UP000241462">
    <property type="component" value="Unassembled WGS sequence"/>
</dbReference>
<feature type="transmembrane region" description="Helical" evidence="6">
    <location>
        <begin position="519"/>
        <end position="542"/>
    </location>
</feature>
<gene>
    <name evidence="8" type="ORF">BD289DRAFT_496495</name>
</gene>
<organism evidence="8 9">
    <name type="scientific">Coniella lustricola</name>
    <dbReference type="NCBI Taxonomy" id="2025994"/>
    <lineage>
        <taxon>Eukaryota</taxon>
        <taxon>Fungi</taxon>
        <taxon>Dikarya</taxon>
        <taxon>Ascomycota</taxon>
        <taxon>Pezizomycotina</taxon>
        <taxon>Sordariomycetes</taxon>
        <taxon>Sordariomycetidae</taxon>
        <taxon>Diaporthales</taxon>
        <taxon>Schizoparmaceae</taxon>
        <taxon>Coniella</taxon>
    </lineage>
</organism>
<evidence type="ECO:0000256" key="2">
    <source>
        <dbReference type="ARBA" id="ARBA00022692"/>
    </source>
</evidence>
<dbReference type="PANTHER" id="PTHR23502">
    <property type="entry name" value="MAJOR FACILITATOR SUPERFAMILY"/>
    <property type="match status" value="1"/>
</dbReference>
<sequence length="567" mass="61811">MVHTRRSRVWPRVYSDEHLSATPPKVEPASGSSRGGIEFPRQQDAHHFGASHPAEKSFFKNHTTASSSVAALSLGLDELQPSSASFAKADERYHVFDAKKKWFVVVMIGAAGLFSGLSSNIYFPSLDAIATVCSLPIAPVIWGSFSDALGRRPIYIASFTVYIISNIALSITPNFAVLMVFRGLQAAGSASTVSIGNGVIQDIATPSERGGFISFYQAIRNFSIAIGPVLGGLLSNFFGFRSIFVFLVILSSITIVMIITFLPETMRSITGNGAIRVRGIYKPLYYYIKGEPPYMEESDEPILRKPVQLKTFTDPLKLLGQTDILLNLIFGGVVYAIWSMVTSSTTLLFKGPFHLSELTLGLVFLPNGLGTIIGSTVVGNLMTKNYKRLEQEYIIAHDLPKDYKLPAKNIPVDFPIEEARLSNLWWITALFITSTALYGFTLNNTTLLAVPGWIGVPLMLQFLIAATSNAVFAVNQTIITDLCPGKGASATAINNLVRCSLGAVGVAFVDTLITTYGSAVAFFALAMIMILICPLAMVNWFWGPGWRQQRQRQNDKAEGKASKSAMV</sequence>
<evidence type="ECO:0000259" key="7">
    <source>
        <dbReference type="PROSITE" id="PS50850"/>
    </source>
</evidence>
<dbReference type="Gene3D" id="1.20.1250.20">
    <property type="entry name" value="MFS general substrate transporter like domains"/>
    <property type="match status" value="1"/>
</dbReference>
<feature type="transmembrane region" description="Helical" evidence="6">
    <location>
        <begin position="495"/>
        <end position="513"/>
    </location>
</feature>